<evidence type="ECO:0000256" key="1">
    <source>
        <dbReference type="SAM" id="MobiDB-lite"/>
    </source>
</evidence>
<dbReference type="Proteomes" id="UP000685013">
    <property type="component" value="Chromosome 3"/>
</dbReference>
<keyword evidence="3" id="KW-1185">Reference proteome</keyword>
<dbReference type="EMBL" id="JAGKQH010000003">
    <property type="protein sequence ID" value="KAG6604458.1"/>
    <property type="molecule type" value="Genomic_DNA"/>
</dbReference>
<dbReference type="AlphaFoldDB" id="A0AAV6P1E4"/>
<organism evidence="2 3">
    <name type="scientific">Cucurbita argyrosperma subsp. sororia</name>
    <dbReference type="NCBI Taxonomy" id="37648"/>
    <lineage>
        <taxon>Eukaryota</taxon>
        <taxon>Viridiplantae</taxon>
        <taxon>Streptophyta</taxon>
        <taxon>Embryophyta</taxon>
        <taxon>Tracheophyta</taxon>
        <taxon>Spermatophyta</taxon>
        <taxon>Magnoliopsida</taxon>
        <taxon>eudicotyledons</taxon>
        <taxon>Gunneridae</taxon>
        <taxon>Pentapetalae</taxon>
        <taxon>rosids</taxon>
        <taxon>fabids</taxon>
        <taxon>Cucurbitales</taxon>
        <taxon>Cucurbitaceae</taxon>
        <taxon>Cucurbiteae</taxon>
        <taxon>Cucurbita</taxon>
    </lineage>
</organism>
<name>A0AAV6P1E4_9ROSI</name>
<reference evidence="2 3" key="1">
    <citation type="journal article" date="2021" name="Hortic Res">
        <title>The domestication of Cucurbita argyrosperma as revealed by the genome of its wild relative.</title>
        <authorList>
            <person name="Barrera-Redondo J."/>
            <person name="Sanchez-de la Vega G."/>
            <person name="Aguirre-Liguori J.A."/>
            <person name="Castellanos-Morales G."/>
            <person name="Gutierrez-Guerrero Y.T."/>
            <person name="Aguirre-Dugua X."/>
            <person name="Aguirre-Planter E."/>
            <person name="Tenaillon M.I."/>
            <person name="Lira-Saade R."/>
            <person name="Eguiarte L.E."/>
        </authorList>
    </citation>
    <scope>NUCLEOTIDE SEQUENCE [LARGE SCALE GENOMIC DNA]</scope>
    <source>
        <strain evidence="2">JBR-2021</strain>
    </source>
</reference>
<protein>
    <submittedName>
        <fullName evidence="2">Uncharacterized protein</fullName>
    </submittedName>
</protein>
<feature type="region of interest" description="Disordered" evidence="1">
    <location>
        <begin position="26"/>
        <end position="118"/>
    </location>
</feature>
<evidence type="ECO:0000313" key="2">
    <source>
        <dbReference type="EMBL" id="KAG6604458.1"/>
    </source>
</evidence>
<feature type="compositionally biased region" description="Basic and acidic residues" evidence="1">
    <location>
        <begin position="99"/>
        <end position="118"/>
    </location>
</feature>
<sequence length="175" mass="19987">MVSNMIPEEVEQNEDIVLRLNKLVMEDSDPEFKKEQDDRSLASEETDGGFKPKIQEENAEDLDNDASLSQNGIKKNPINDDEEESNRSSLADLQVLLPTKEKEKKGENKEESVAESHEMKIATKKLEEESFDPFDSSLDTLEALEKIVLEYYEFLNYALRILKKGISVNQNTDSQ</sequence>
<proteinExistence type="predicted"/>
<gene>
    <name evidence="2" type="ORF">SDJN03_05067</name>
</gene>
<feature type="compositionally biased region" description="Basic and acidic residues" evidence="1">
    <location>
        <begin position="30"/>
        <end position="56"/>
    </location>
</feature>
<accession>A0AAV6P1E4</accession>
<evidence type="ECO:0000313" key="3">
    <source>
        <dbReference type="Proteomes" id="UP000685013"/>
    </source>
</evidence>
<feature type="non-terminal residue" evidence="2">
    <location>
        <position position="1"/>
    </location>
</feature>
<comment type="caution">
    <text evidence="2">The sequence shown here is derived from an EMBL/GenBank/DDBJ whole genome shotgun (WGS) entry which is preliminary data.</text>
</comment>